<dbReference type="AlphaFoldDB" id="A0A9N9IMI3"/>
<gene>
    <name evidence="2" type="ORF">DERYTH_LOCUS16217</name>
</gene>
<comment type="caution">
    <text evidence="2">The sequence shown here is derived from an EMBL/GenBank/DDBJ whole genome shotgun (WGS) entry which is preliminary data.</text>
</comment>
<feature type="compositionally biased region" description="Low complexity" evidence="1">
    <location>
        <begin position="44"/>
        <end position="62"/>
    </location>
</feature>
<dbReference type="OrthoDB" id="5598843at2759"/>
<keyword evidence="3" id="KW-1185">Reference proteome</keyword>
<sequence>MAGTREEERQHFKKQTDRRGDFNPKRKNSLAGKNKDLHATTPLASGTVTSPTTPTSLGSTASNASFSSGPALPSSRPIPEHVPVNNFNSAEISLFLNNGFHEAVQRYHSNSDPDLNELLSLEKPDMYKPPTEKNAWGNKLTWGQAAHLMANGNDFFTELRKSIPNVPASNAQPATAK</sequence>
<dbReference type="Proteomes" id="UP000789405">
    <property type="component" value="Unassembled WGS sequence"/>
</dbReference>
<evidence type="ECO:0000313" key="2">
    <source>
        <dbReference type="EMBL" id="CAG8743500.1"/>
    </source>
</evidence>
<dbReference type="EMBL" id="CAJVPY010013916">
    <property type="protein sequence ID" value="CAG8743500.1"/>
    <property type="molecule type" value="Genomic_DNA"/>
</dbReference>
<evidence type="ECO:0000256" key="1">
    <source>
        <dbReference type="SAM" id="MobiDB-lite"/>
    </source>
</evidence>
<name>A0A9N9IMI3_9GLOM</name>
<protein>
    <submittedName>
        <fullName evidence="2">26267_t:CDS:1</fullName>
    </submittedName>
</protein>
<feature type="region of interest" description="Disordered" evidence="1">
    <location>
        <begin position="1"/>
        <end position="81"/>
    </location>
</feature>
<organism evidence="2 3">
    <name type="scientific">Dentiscutata erythropus</name>
    <dbReference type="NCBI Taxonomy" id="1348616"/>
    <lineage>
        <taxon>Eukaryota</taxon>
        <taxon>Fungi</taxon>
        <taxon>Fungi incertae sedis</taxon>
        <taxon>Mucoromycota</taxon>
        <taxon>Glomeromycotina</taxon>
        <taxon>Glomeromycetes</taxon>
        <taxon>Diversisporales</taxon>
        <taxon>Gigasporaceae</taxon>
        <taxon>Dentiscutata</taxon>
    </lineage>
</organism>
<accession>A0A9N9IMI3</accession>
<feature type="compositionally biased region" description="Basic and acidic residues" evidence="1">
    <location>
        <begin position="1"/>
        <end position="24"/>
    </location>
</feature>
<evidence type="ECO:0000313" key="3">
    <source>
        <dbReference type="Proteomes" id="UP000789405"/>
    </source>
</evidence>
<reference evidence="2" key="1">
    <citation type="submission" date="2021-06" db="EMBL/GenBank/DDBJ databases">
        <authorList>
            <person name="Kallberg Y."/>
            <person name="Tangrot J."/>
            <person name="Rosling A."/>
        </authorList>
    </citation>
    <scope>NUCLEOTIDE SEQUENCE</scope>
    <source>
        <strain evidence="2">MA453B</strain>
    </source>
</reference>
<proteinExistence type="predicted"/>